<proteinExistence type="predicted"/>
<dbReference type="GeneID" id="28829481"/>
<dbReference type="EMBL" id="KQ947413">
    <property type="protein sequence ID" value="KUJ18369.1"/>
    <property type="molecule type" value="Genomic_DNA"/>
</dbReference>
<feature type="compositionally biased region" description="Basic and acidic residues" evidence="1">
    <location>
        <begin position="183"/>
        <end position="193"/>
    </location>
</feature>
<dbReference type="RefSeq" id="XP_018072724.1">
    <property type="nucleotide sequence ID" value="XM_018219755.1"/>
</dbReference>
<dbReference type="InParanoid" id="A0A194XDZ2"/>
<evidence type="ECO:0000313" key="3">
    <source>
        <dbReference type="Proteomes" id="UP000070700"/>
    </source>
</evidence>
<feature type="compositionally biased region" description="Basic and acidic residues" evidence="1">
    <location>
        <begin position="203"/>
        <end position="218"/>
    </location>
</feature>
<dbReference type="AlphaFoldDB" id="A0A194XDZ2"/>
<accession>A0A194XDZ2</accession>
<evidence type="ECO:0000313" key="2">
    <source>
        <dbReference type="EMBL" id="KUJ18369.1"/>
    </source>
</evidence>
<feature type="region of interest" description="Disordered" evidence="1">
    <location>
        <begin position="1"/>
        <end position="26"/>
    </location>
</feature>
<name>A0A194XDZ2_MOLSC</name>
<feature type="compositionally biased region" description="Acidic residues" evidence="1">
    <location>
        <begin position="219"/>
        <end position="237"/>
    </location>
</feature>
<keyword evidence="3" id="KW-1185">Reference proteome</keyword>
<feature type="region of interest" description="Disordered" evidence="1">
    <location>
        <begin position="167"/>
        <end position="237"/>
    </location>
</feature>
<dbReference type="Proteomes" id="UP000070700">
    <property type="component" value="Unassembled WGS sequence"/>
</dbReference>
<sequence>MAPARRRPRRRVRAVPTAASARPSRRAAVEATAKNELILARPKSVPKPTLVYEADREDKDSFFDNEVPAEIYKMIMDLLDPGSATCFGLVNRKAHNAWLKNYDYGDVNLNTMAIPAPGGLTRPLRTLLWFWAGPDLFFNALLGIFTPEEELMETYEDFMDLHKDEVAQQEREAEEREEEEEREREQRRYDRQQRRLHTGTVAHAHEVEGYSDNKHYNSDLEEENSGDEDDEDDEDDE</sequence>
<feature type="compositionally biased region" description="Basic residues" evidence="1">
    <location>
        <begin position="1"/>
        <end position="13"/>
    </location>
</feature>
<evidence type="ECO:0000256" key="1">
    <source>
        <dbReference type="SAM" id="MobiDB-lite"/>
    </source>
</evidence>
<organism evidence="2 3">
    <name type="scientific">Mollisia scopiformis</name>
    <name type="common">Conifer needle endophyte fungus</name>
    <name type="synonym">Phialocephala scopiformis</name>
    <dbReference type="NCBI Taxonomy" id="149040"/>
    <lineage>
        <taxon>Eukaryota</taxon>
        <taxon>Fungi</taxon>
        <taxon>Dikarya</taxon>
        <taxon>Ascomycota</taxon>
        <taxon>Pezizomycotina</taxon>
        <taxon>Leotiomycetes</taxon>
        <taxon>Helotiales</taxon>
        <taxon>Mollisiaceae</taxon>
        <taxon>Mollisia</taxon>
    </lineage>
</organism>
<protein>
    <recommendedName>
        <fullName evidence="4">F-box domain-containing protein</fullName>
    </recommendedName>
</protein>
<dbReference type="KEGG" id="psco:LY89DRAFT_733044"/>
<gene>
    <name evidence="2" type="ORF">LY89DRAFT_733044</name>
</gene>
<reference evidence="2 3" key="1">
    <citation type="submission" date="2015-10" db="EMBL/GenBank/DDBJ databases">
        <title>Full genome of DAOMC 229536 Phialocephala scopiformis, a fungal endophyte of spruce producing the potent anti-insectan compound rugulosin.</title>
        <authorList>
            <consortium name="DOE Joint Genome Institute"/>
            <person name="Walker A.K."/>
            <person name="Frasz S.L."/>
            <person name="Seifert K.A."/>
            <person name="Miller J.D."/>
            <person name="Mondo S.J."/>
            <person name="Labutti K."/>
            <person name="Lipzen A."/>
            <person name="Dockter R."/>
            <person name="Kennedy M."/>
            <person name="Grigoriev I.V."/>
            <person name="Spatafora J.W."/>
        </authorList>
    </citation>
    <scope>NUCLEOTIDE SEQUENCE [LARGE SCALE GENOMIC DNA]</scope>
    <source>
        <strain evidence="2 3">CBS 120377</strain>
    </source>
</reference>
<evidence type="ECO:0008006" key="4">
    <source>
        <dbReference type="Google" id="ProtNLM"/>
    </source>
</evidence>